<organism evidence="2 3">
    <name type="scientific">Peptacetobacter hiranonis (strain DSM 13275 / JCM 10541 / KCTC 15199 / TO-931)</name>
    <name type="common">Clostridium hiranonis</name>
    <dbReference type="NCBI Taxonomy" id="500633"/>
    <lineage>
        <taxon>Bacteria</taxon>
        <taxon>Bacillati</taxon>
        <taxon>Bacillota</taxon>
        <taxon>Clostridia</taxon>
        <taxon>Peptostreptococcales</taxon>
        <taxon>Peptostreptococcaceae</taxon>
        <taxon>Peptacetobacter</taxon>
    </lineage>
</organism>
<evidence type="ECO:0000313" key="3">
    <source>
        <dbReference type="Proteomes" id="UP000003178"/>
    </source>
</evidence>
<feature type="signal peptide" evidence="1">
    <location>
        <begin position="1"/>
        <end position="21"/>
    </location>
</feature>
<dbReference type="OrthoDB" id="2086196at2"/>
<sequence length="135" mass="15207">MKKFLSILLIVPLIFSLVACSKQNEELSKWDCSVSCAEESTENNYVVTYSNEKIVSKTGLLTIQNRNDFDIAVSLHQTSGEEEEKTVEIKANGVTILHNIEKNKEYTLGCHADVKEGTEIKIMVYDGENSEPYQN</sequence>
<evidence type="ECO:0008006" key="4">
    <source>
        <dbReference type="Google" id="ProtNLM"/>
    </source>
</evidence>
<name>B6G228_PEPHT</name>
<protein>
    <recommendedName>
        <fullName evidence="4">Lipoprotein</fullName>
    </recommendedName>
</protein>
<reference evidence="2 3" key="2">
    <citation type="submission" date="2008-10" db="EMBL/GenBank/DDBJ databases">
        <title>Draft genome sequence of Clostridium hiranonis (DSM 13275).</title>
        <authorList>
            <person name="Sudarsanam P."/>
            <person name="Ley R."/>
            <person name="Guruge J."/>
            <person name="Turnbaugh P.J."/>
            <person name="Mahowald M."/>
            <person name="Liep D."/>
            <person name="Gordon J."/>
        </authorList>
    </citation>
    <scope>NUCLEOTIDE SEQUENCE [LARGE SCALE GENOMIC DNA]</scope>
    <source>
        <strain evidence="2 3">DSM 13275</strain>
    </source>
</reference>
<evidence type="ECO:0000256" key="1">
    <source>
        <dbReference type="SAM" id="SignalP"/>
    </source>
</evidence>
<keyword evidence="3" id="KW-1185">Reference proteome</keyword>
<dbReference type="EMBL" id="ABWP01000086">
    <property type="protein sequence ID" value="EEA84172.1"/>
    <property type="molecule type" value="Genomic_DNA"/>
</dbReference>
<evidence type="ECO:0000313" key="2">
    <source>
        <dbReference type="EMBL" id="EEA84172.1"/>
    </source>
</evidence>
<accession>B6G228</accession>
<dbReference type="AlphaFoldDB" id="B6G228"/>
<dbReference type="PROSITE" id="PS51257">
    <property type="entry name" value="PROKAR_LIPOPROTEIN"/>
    <property type="match status" value="1"/>
</dbReference>
<dbReference type="eggNOG" id="ENOG5030R6U">
    <property type="taxonomic scope" value="Bacteria"/>
</dbReference>
<gene>
    <name evidence="2" type="ORF">CLOHIR_02190</name>
</gene>
<dbReference type="HOGENOM" id="CLU_1773799_0_0_9"/>
<keyword evidence="1" id="KW-0732">Signal</keyword>
<reference evidence="2 3" key="1">
    <citation type="submission" date="2008-09" db="EMBL/GenBank/DDBJ databases">
        <authorList>
            <person name="Fulton L."/>
            <person name="Clifton S."/>
            <person name="Fulton B."/>
            <person name="Xu J."/>
            <person name="Minx P."/>
            <person name="Pepin K.H."/>
            <person name="Johnson M."/>
            <person name="Thiruvilangam P."/>
            <person name="Bhonagiri V."/>
            <person name="Nash W.E."/>
            <person name="Mardis E.R."/>
            <person name="Wilson R.K."/>
        </authorList>
    </citation>
    <scope>NUCLEOTIDE SEQUENCE [LARGE SCALE GENOMIC DNA]</scope>
    <source>
        <strain evidence="2 3">DSM 13275</strain>
    </source>
</reference>
<feature type="chain" id="PRO_5038674916" description="Lipoprotein" evidence="1">
    <location>
        <begin position="22"/>
        <end position="135"/>
    </location>
</feature>
<dbReference type="Proteomes" id="UP000003178">
    <property type="component" value="Unassembled WGS sequence"/>
</dbReference>
<dbReference type="RefSeq" id="WP_006441030.1">
    <property type="nucleotide sequence ID" value="NZ_DS995361.1"/>
</dbReference>
<comment type="caution">
    <text evidence="2">The sequence shown here is derived from an EMBL/GenBank/DDBJ whole genome shotgun (WGS) entry which is preliminary data.</text>
</comment>
<proteinExistence type="predicted"/>